<dbReference type="Proteomes" id="UP000821865">
    <property type="component" value="Chromosome 4"/>
</dbReference>
<keyword evidence="2" id="KW-1185">Reference proteome</keyword>
<name>A0ACB8D0X3_DERSI</name>
<reference evidence="1" key="1">
    <citation type="submission" date="2020-05" db="EMBL/GenBank/DDBJ databases">
        <title>Large-scale comparative analyses of tick genomes elucidate their genetic diversity and vector capacities.</title>
        <authorList>
            <person name="Jia N."/>
            <person name="Wang J."/>
            <person name="Shi W."/>
            <person name="Du L."/>
            <person name="Sun Y."/>
            <person name="Zhan W."/>
            <person name="Jiang J."/>
            <person name="Wang Q."/>
            <person name="Zhang B."/>
            <person name="Ji P."/>
            <person name="Sakyi L.B."/>
            <person name="Cui X."/>
            <person name="Yuan T."/>
            <person name="Jiang B."/>
            <person name="Yang W."/>
            <person name="Lam T.T.-Y."/>
            <person name="Chang Q."/>
            <person name="Ding S."/>
            <person name="Wang X."/>
            <person name="Zhu J."/>
            <person name="Ruan X."/>
            <person name="Zhao L."/>
            <person name="Wei J."/>
            <person name="Que T."/>
            <person name="Du C."/>
            <person name="Cheng J."/>
            <person name="Dai P."/>
            <person name="Han X."/>
            <person name="Huang E."/>
            <person name="Gao Y."/>
            <person name="Liu J."/>
            <person name="Shao H."/>
            <person name="Ye R."/>
            <person name="Li L."/>
            <person name="Wei W."/>
            <person name="Wang X."/>
            <person name="Wang C."/>
            <person name="Yang T."/>
            <person name="Huo Q."/>
            <person name="Li W."/>
            <person name="Guo W."/>
            <person name="Chen H."/>
            <person name="Zhou L."/>
            <person name="Ni X."/>
            <person name="Tian J."/>
            <person name="Zhou Y."/>
            <person name="Sheng Y."/>
            <person name="Liu T."/>
            <person name="Pan Y."/>
            <person name="Xia L."/>
            <person name="Li J."/>
            <person name="Zhao F."/>
            <person name="Cao W."/>
        </authorList>
    </citation>
    <scope>NUCLEOTIDE SEQUENCE</scope>
    <source>
        <strain evidence="1">Dsil-2018</strain>
    </source>
</reference>
<accession>A0ACB8D0X3</accession>
<evidence type="ECO:0000313" key="2">
    <source>
        <dbReference type="Proteomes" id="UP000821865"/>
    </source>
</evidence>
<protein>
    <submittedName>
        <fullName evidence="1">Uncharacterized protein</fullName>
    </submittedName>
</protein>
<proteinExistence type="predicted"/>
<gene>
    <name evidence="1" type="ORF">HPB49_023698</name>
</gene>
<sequence>MPTCFKLHYPRCRYIIDCTELRTEEPPTTEQKRALFSYYKGGYTLKFFIGVLPNGTVTFVSQAYGGCTSDTHITLESGFLDRIEPGDVVLVDKGFPGINAPTESQKGIIVLSPFSKGNVQLTHEEL</sequence>
<dbReference type="EMBL" id="CM023473">
    <property type="protein sequence ID" value="KAH7954996.1"/>
    <property type="molecule type" value="Genomic_DNA"/>
</dbReference>
<organism evidence="1 2">
    <name type="scientific">Dermacentor silvarum</name>
    <name type="common">Tick</name>
    <dbReference type="NCBI Taxonomy" id="543639"/>
    <lineage>
        <taxon>Eukaryota</taxon>
        <taxon>Metazoa</taxon>
        <taxon>Ecdysozoa</taxon>
        <taxon>Arthropoda</taxon>
        <taxon>Chelicerata</taxon>
        <taxon>Arachnida</taxon>
        <taxon>Acari</taxon>
        <taxon>Parasitiformes</taxon>
        <taxon>Ixodida</taxon>
        <taxon>Ixodoidea</taxon>
        <taxon>Ixodidae</taxon>
        <taxon>Rhipicephalinae</taxon>
        <taxon>Dermacentor</taxon>
    </lineage>
</organism>
<evidence type="ECO:0000313" key="1">
    <source>
        <dbReference type="EMBL" id="KAH7954996.1"/>
    </source>
</evidence>
<comment type="caution">
    <text evidence="1">The sequence shown here is derived from an EMBL/GenBank/DDBJ whole genome shotgun (WGS) entry which is preliminary data.</text>
</comment>